<feature type="region of interest" description="Disordered" evidence="1">
    <location>
        <begin position="279"/>
        <end position="298"/>
    </location>
</feature>
<feature type="compositionally biased region" description="Basic and acidic residues" evidence="1">
    <location>
        <begin position="279"/>
        <end position="292"/>
    </location>
</feature>
<proteinExistence type="predicted"/>
<feature type="region of interest" description="Disordered" evidence="1">
    <location>
        <begin position="20"/>
        <end position="41"/>
    </location>
</feature>
<gene>
    <name evidence="2" type="ORF">PVAG01_09380</name>
</gene>
<evidence type="ECO:0000256" key="1">
    <source>
        <dbReference type="SAM" id="MobiDB-lite"/>
    </source>
</evidence>
<protein>
    <submittedName>
        <fullName evidence="2">Uncharacterized protein</fullName>
    </submittedName>
</protein>
<dbReference type="Proteomes" id="UP001629113">
    <property type="component" value="Unassembled WGS sequence"/>
</dbReference>
<accession>A0ABR4P7C3</accession>
<keyword evidence="3" id="KW-1185">Reference proteome</keyword>
<comment type="caution">
    <text evidence="2">The sequence shown here is derived from an EMBL/GenBank/DDBJ whole genome shotgun (WGS) entry which is preliminary data.</text>
</comment>
<evidence type="ECO:0000313" key="3">
    <source>
        <dbReference type="Proteomes" id="UP001629113"/>
    </source>
</evidence>
<organism evidence="2 3">
    <name type="scientific">Phlyctema vagabunda</name>
    <dbReference type="NCBI Taxonomy" id="108571"/>
    <lineage>
        <taxon>Eukaryota</taxon>
        <taxon>Fungi</taxon>
        <taxon>Dikarya</taxon>
        <taxon>Ascomycota</taxon>
        <taxon>Pezizomycotina</taxon>
        <taxon>Leotiomycetes</taxon>
        <taxon>Helotiales</taxon>
        <taxon>Dermateaceae</taxon>
        <taxon>Phlyctema</taxon>
    </lineage>
</organism>
<dbReference type="EMBL" id="JBFCZG010000008">
    <property type="protein sequence ID" value="KAL3419157.1"/>
    <property type="molecule type" value="Genomic_DNA"/>
</dbReference>
<sequence length="298" mass="34741">MYIQSPYRRVDIKDLIHADSPCVRATSPQPGQDAPNQKDISRDGGIHIEMRFQLPFDHFDQSTLLQPFGHLRLCRDITQQPRHSTQGRIIHDSVTRQHLRLSPPPKWPSKVLKRQPLTKFGQVRPELVSLTPLTRTPRSNIAYSIEEEDWIRYHREDLGMSWGEDTCTETGEIRSIMVLKFRRQFPKARVATPQGLNSRHYRGNKFFLVFDEHDDVVIIDGRPSRERITIREGKKRGKGKTSEAANPEHTLVSMHPHRALTYDWVLDVHKAAIMKSLEDPRARSRSRPEKKIHYAYKH</sequence>
<reference evidence="2 3" key="1">
    <citation type="submission" date="2024-06" db="EMBL/GenBank/DDBJ databases">
        <title>Complete genome of Phlyctema vagabunda strain 19-DSS-EL-015.</title>
        <authorList>
            <person name="Fiorenzani C."/>
        </authorList>
    </citation>
    <scope>NUCLEOTIDE SEQUENCE [LARGE SCALE GENOMIC DNA]</scope>
    <source>
        <strain evidence="2 3">19-DSS-EL-015</strain>
    </source>
</reference>
<name>A0ABR4P7C3_9HELO</name>
<evidence type="ECO:0000313" key="2">
    <source>
        <dbReference type="EMBL" id="KAL3419157.1"/>
    </source>
</evidence>